<proteinExistence type="predicted"/>
<gene>
    <name evidence="1" type="ORF">JTZ10_21645</name>
</gene>
<organism evidence="1 2">
    <name type="scientific">Gordonia rubripertincta</name>
    <name type="common">Rhodococcus corallinus</name>
    <dbReference type="NCBI Taxonomy" id="36822"/>
    <lineage>
        <taxon>Bacteria</taxon>
        <taxon>Bacillati</taxon>
        <taxon>Actinomycetota</taxon>
        <taxon>Actinomycetes</taxon>
        <taxon>Mycobacteriales</taxon>
        <taxon>Gordoniaceae</taxon>
        <taxon>Gordonia</taxon>
    </lineage>
</organism>
<comment type="caution">
    <text evidence="1">The sequence shown here is derived from an EMBL/GenBank/DDBJ whole genome shotgun (WGS) entry which is preliminary data.</text>
</comment>
<name>A0AAW4G9B2_GORRU</name>
<dbReference type="AlphaFoldDB" id="A0AAW4G9B2"/>
<dbReference type="EMBL" id="JAFFGU010000019">
    <property type="protein sequence ID" value="MBM7280352.1"/>
    <property type="molecule type" value="Genomic_DNA"/>
</dbReference>
<reference evidence="1" key="1">
    <citation type="submission" date="2021-02" db="EMBL/GenBank/DDBJ databases">
        <title>Taxonomy, biology and ecology of Rhodococcus bacteria occurring in California pistachio and other woody hosts as revealed by genome sequence analyses.</title>
        <authorList>
            <person name="Riely B."/>
            <person name="Gai Y."/>
        </authorList>
    </citation>
    <scope>NUCLEOTIDE SEQUENCE</scope>
    <source>
        <strain evidence="1">BP-295</strain>
    </source>
</reference>
<protein>
    <submittedName>
        <fullName evidence="1">Uncharacterized protein</fullName>
    </submittedName>
</protein>
<accession>A0AAW4G9B2</accession>
<dbReference type="Proteomes" id="UP001195196">
    <property type="component" value="Unassembled WGS sequence"/>
</dbReference>
<evidence type="ECO:0000313" key="2">
    <source>
        <dbReference type="Proteomes" id="UP001195196"/>
    </source>
</evidence>
<evidence type="ECO:0000313" key="1">
    <source>
        <dbReference type="EMBL" id="MBM7280352.1"/>
    </source>
</evidence>
<dbReference type="RefSeq" id="WP_204718915.1">
    <property type="nucleotide sequence ID" value="NZ_JAFFGU010000019.1"/>
</dbReference>
<sequence length="85" mass="9390">MNIKPIARAYRNRNGNIMPRFGIRLTNEYEPSSITTSLLCNPGYRLVTLEIGARHIGGIVVGFIAWLPNVPVVDDPVVEDAHTTS</sequence>